<organism evidence="4 5">
    <name type="scientific">Ornithinimicrobium tianjinense</name>
    <dbReference type="NCBI Taxonomy" id="1195761"/>
    <lineage>
        <taxon>Bacteria</taxon>
        <taxon>Bacillati</taxon>
        <taxon>Actinomycetota</taxon>
        <taxon>Actinomycetes</taxon>
        <taxon>Micrococcales</taxon>
        <taxon>Ornithinimicrobiaceae</taxon>
        <taxon>Ornithinimicrobium</taxon>
    </lineage>
</organism>
<protein>
    <recommendedName>
        <fullName evidence="6">Short-chain dehydrogenase</fullName>
    </recommendedName>
</protein>
<comment type="similarity">
    <text evidence="1 3">Belongs to the short-chain dehydrogenases/reductases (SDR) family.</text>
</comment>
<reference evidence="4" key="2">
    <citation type="submission" date="2020-09" db="EMBL/GenBank/DDBJ databases">
        <authorList>
            <person name="Sun Q."/>
            <person name="Zhou Y."/>
        </authorList>
    </citation>
    <scope>NUCLEOTIDE SEQUENCE</scope>
    <source>
        <strain evidence="4">CGMCC 1.12160</strain>
    </source>
</reference>
<dbReference type="AlphaFoldDB" id="A0A917F375"/>
<evidence type="ECO:0000256" key="3">
    <source>
        <dbReference type="RuleBase" id="RU000363"/>
    </source>
</evidence>
<sequence length="243" mass="25053">MSGTQRPSIRDLRGSHVAVVGASGALGSRLVELLHERGATVTVVGRDEQRLWPLARGGAVVVGDLSDSSLGDRLVSVVEEHFGGRLDGLVNAAGVVAFGPVSELPDDVAEQLALTNLVGPLCLLRRVVPLLQRSSGFVAQITGVVAEQAFPGMAAYGASKAGLAAASSSLARELRRDGVDVIDLRPPHTETGLAERALSGTAPTMPTGLDPDHVAARMVQAIVDRERVVGPAEFAPAPVAAGQ</sequence>
<dbReference type="InterPro" id="IPR002347">
    <property type="entry name" value="SDR_fam"/>
</dbReference>
<dbReference type="RefSeq" id="WP_188428037.1">
    <property type="nucleotide sequence ID" value="NZ_BAABKH010000010.1"/>
</dbReference>
<comment type="caution">
    <text evidence="4">The sequence shown here is derived from an EMBL/GenBank/DDBJ whole genome shotgun (WGS) entry which is preliminary data.</text>
</comment>
<dbReference type="EMBL" id="BMEM01000001">
    <property type="protein sequence ID" value="GGF40526.1"/>
    <property type="molecule type" value="Genomic_DNA"/>
</dbReference>
<gene>
    <name evidence="4" type="ORF">GCM10011366_05180</name>
</gene>
<keyword evidence="5" id="KW-1185">Reference proteome</keyword>
<reference evidence="4" key="1">
    <citation type="journal article" date="2014" name="Int. J. Syst. Evol. Microbiol.">
        <title>Complete genome sequence of Corynebacterium casei LMG S-19264T (=DSM 44701T), isolated from a smear-ripened cheese.</title>
        <authorList>
            <consortium name="US DOE Joint Genome Institute (JGI-PGF)"/>
            <person name="Walter F."/>
            <person name="Albersmeier A."/>
            <person name="Kalinowski J."/>
            <person name="Ruckert C."/>
        </authorList>
    </citation>
    <scope>NUCLEOTIDE SEQUENCE</scope>
    <source>
        <strain evidence="4">CGMCC 1.12160</strain>
    </source>
</reference>
<keyword evidence="2" id="KW-0560">Oxidoreductase</keyword>
<dbReference type="Gene3D" id="3.40.50.720">
    <property type="entry name" value="NAD(P)-binding Rossmann-like Domain"/>
    <property type="match status" value="1"/>
</dbReference>
<evidence type="ECO:0000313" key="4">
    <source>
        <dbReference type="EMBL" id="GGF40526.1"/>
    </source>
</evidence>
<evidence type="ECO:0008006" key="6">
    <source>
        <dbReference type="Google" id="ProtNLM"/>
    </source>
</evidence>
<dbReference type="CDD" id="cd05233">
    <property type="entry name" value="SDR_c"/>
    <property type="match status" value="1"/>
</dbReference>
<dbReference type="GO" id="GO:0016491">
    <property type="term" value="F:oxidoreductase activity"/>
    <property type="evidence" value="ECO:0007669"/>
    <property type="project" value="UniProtKB-KW"/>
</dbReference>
<evidence type="ECO:0000256" key="2">
    <source>
        <dbReference type="ARBA" id="ARBA00023002"/>
    </source>
</evidence>
<dbReference type="PANTHER" id="PTHR44196">
    <property type="entry name" value="DEHYDROGENASE/REDUCTASE SDR FAMILY MEMBER 7B"/>
    <property type="match status" value="1"/>
</dbReference>
<dbReference type="Pfam" id="PF00106">
    <property type="entry name" value="adh_short"/>
    <property type="match status" value="1"/>
</dbReference>
<accession>A0A917F375</accession>
<dbReference type="SUPFAM" id="SSF51735">
    <property type="entry name" value="NAD(P)-binding Rossmann-fold domains"/>
    <property type="match status" value="1"/>
</dbReference>
<dbReference type="GO" id="GO:0016020">
    <property type="term" value="C:membrane"/>
    <property type="evidence" value="ECO:0007669"/>
    <property type="project" value="TreeGrafter"/>
</dbReference>
<evidence type="ECO:0000313" key="5">
    <source>
        <dbReference type="Proteomes" id="UP000605670"/>
    </source>
</evidence>
<dbReference type="PRINTS" id="PR00080">
    <property type="entry name" value="SDRFAMILY"/>
</dbReference>
<dbReference type="Proteomes" id="UP000605670">
    <property type="component" value="Unassembled WGS sequence"/>
</dbReference>
<dbReference type="PANTHER" id="PTHR44196:SF1">
    <property type="entry name" value="DEHYDROGENASE_REDUCTASE SDR FAMILY MEMBER 7B"/>
    <property type="match status" value="1"/>
</dbReference>
<evidence type="ECO:0000256" key="1">
    <source>
        <dbReference type="ARBA" id="ARBA00006484"/>
    </source>
</evidence>
<proteinExistence type="inferred from homology"/>
<dbReference type="InterPro" id="IPR036291">
    <property type="entry name" value="NAD(P)-bd_dom_sf"/>
</dbReference>
<name>A0A917F375_9MICO</name>
<dbReference type="PRINTS" id="PR00081">
    <property type="entry name" value="GDHRDH"/>
</dbReference>